<evidence type="ECO:0000256" key="2">
    <source>
        <dbReference type="ARBA" id="ARBA00011061"/>
    </source>
</evidence>
<feature type="transmembrane region" description="Helical" evidence="7">
    <location>
        <begin position="288"/>
        <end position="311"/>
    </location>
</feature>
<evidence type="ECO:0000256" key="3">
    <source>
        <dbReference type="ARBA" id="ARBA00022475"/>
    </source>
</evidence>
<dbReference type="Proteomes" id="UP000565078">
    <property type="component" value="Unassembled WGS sequence"/>
</dbReference>
<name>A0A7J4IVM2_9ARCH</name>
<evidence type="ECO:0000256" key="6">
    <source>
        <dbReference type="ARBA" id="ARBA00023136"/>
    </source>
</evidence>
<dbReference type="PANTHER" id="PTHR39087">
    <property type="entry name" value="UPF0104 MEMBRANE PROTEIN MJ1595"/>
    <property type="match status" value="1"/>
</dbReference>
<feature type="transmembrane region" description="Helical" evidence="7">
    <location>
        <begin position="78"/>
        <end position="103"/>
    </location>
</feature>
<sequence>MKIRIDAGFALKAAISSIVIAILIYFLDLQQTVELLLHSKIELVTIALLLVVVQIALSAFKVGLLVNGPKKLGFGKLLRYYCFGWAAGLVSVGKIGEFSMSYYLKKEGMPYSRSLAAILTDKIITFLALATVTVAGTLLFFGTSNLPLLSLSAIFVAGVGIFLLALKVINPSELAIVKAIKPARDIVAKYNENITAFRGEILEFFSKKRELLAINAILSIARLCLMSITGSLLFLAINSSIDPLFMGFIIAVTAIVALLPITLSGLGVVEITFVYLASLQGISAEAAIATQILTLAINYSIGLVISAIWAINK</sequence>
<comment type="subcellular location">
    <subcellularLocation>
        <location evidence="1">Cell membrane</location>
        <topology evidence="1">Multi-pass membrane protein</topology>
    </subcellularLocation>
</comment>
<dbReference type="Pfam" id="PF03706">
    <property type="entry name" value="LPG_synthase_TM"/>
    <property type="match status" value="1"/>
</dbReference>
<keyword evidence="5 7" id="KW-1133">Transmembrane helix</keyword>
<comment type="caution">
    <text evidence="8">The sequence shown here is derived from an EMBL/GenBank/DDBJ whole genome shotgun (WGS) entry which is preliminary data.</text>
</comment>
<keyword evidence="6 7" id="KW-0472">Membrane</keyword>
<keyword evidence="3" id="KW-1003">Cell membrane</keyword>
<feature type="transmembrane region" description="Helical" evidence="7">
    <location>
        <begin position="7"/>
        <end position="26"/>
    </location>
</feature>
<evidence type="ECO:0000313" key="8">
    <source>
        <dbReference type="EMBL" id="HIH09573.1"/>
    </source>
</evidence>
<organism evidence="8 9">
    <name type="scientific">Candidatus Iainarchaeum sp</name>
    <dbReference type="NCBI Taxonomy" id="3101447"/>
    <lineage>
        <taxon>Archaea</taxon>
        <taxon>Candidatus Iainarchaeota</taxon>
        <taxon>Candidatus Iainarchaeia</taxon>
        <taxon>Candidatus Iainarchaeales</taxon>
        <taxon>Candidatus Iainarchaeaceae</taxon>
        <taxon>Candidatus Iainarchaeum</taxon>
    </lineage>
</organism>
<feature type="transmembrane region" description="Helical" evidence="7">
    <location>
        <begin position="212"/>
        <end position="237"/>
    </location>
</feature>
<accession>A0A7J4IVM2</accession>
<proteinExistence type="inferred from homology"/>
<protein>
    <submittedName>
        <fullName evidence="8">Flippase-like domain-containing protein</fullName>
    </submittedName>
</protein>
<dbReference type="GO" id="GO:0005886">
    <property type="term" value="C:plasma membrane"/>
    <property type="evidence" value="ECO:0007669"/>
    <property type="project" value="UniProtKB-SubCell"/>
</dbReference>
<dbReference type="AlphaFoldDB" id="A0A7J4IVM2"/>
<feature type="transmembrane region" description="Helical" evidence="7">
    <location>
        <begin position="148"/>
        <end position="169"/>
    </location>
</feature>
<evidence type="ECO:0000256" key="5">
    <source>
        <dbReference type="ARBA" id="ARBA00022989"/>
    </source>
</evidence>
<evidence type="ECO:0000313" key="9">
    <source>
        <dbReference type="Proteomes" id="UP000565078"/>
    </source>
</evidence>
<dbReference type="EMBL" id="DUGC01000050">
    <property type="protein sequence ID" value="HIH09573.1"/>
    <property type="molecule type" value="Genomic_DNA"/>
</dbReference>
<feature type="transmembrane region" description="Helical" evidence="7">
    <location>
        <begin position="123"/>
        <end position="141"/>
    </location>
</feature>
<keyword evidence="4 7" id="KW-0812">Transmembrane</keyword>
<dbReference type="NCBIfam" id="TIGR00374">
    <property type="entry name" value="flippase-like domain"/>
    <property type="match status" value="1"/>
</dbReference>
<dbReference type="InterPro" id="IPR022791">
    <property type="entry name" value="L-PG_synthase/AglD"/>
</dbReference>
<reference evidence="9" key="1">
    <citation type="journal article" date="2020" name="bioRxiv">
        <title>A rank-normalized archaeal taxonomy based on genome phylogeny resolves widespread incomplete and uneven classifications.</title>
        <authorList>
            <person name="Rinke C."/>
            <person name="Chuvochina M."/>
            <person name="Mussig A.J."/>
            <person name="Chaumeil P.-A."/>
            <person name="Waite D.W."/>
            <person name="Whitman W.B."/>
            <person name="Parks D.H."/>
            <person name="Hugenholtz P."/>
        </authorList>
    </citation>
    <scope>NUCLEOTIDE SEQUENCE [LARGE SCALE GENOMIC DNA]</scope>
</reference>
<evidence type="ECO:0000256" key="1">
    <source>
        <dbReference type="ARBA" id="ARBA00004651"/>
    </source>
</evidence>
<evidence type="ECO:0000256" key="7">
    <source>
        <dbReference type="SAM" id="Phobius"/>
    </source>
</evidence>
<feature type="transmembrane region" description="Helical" evidence="7">
    <location>
        <begin position="244"/>
        <end position="276"/>
    </location>
</feature>
<dbReference type="PANTHER" id="PTHR39087:SF2">
    <property type="entry name" value="UPF0104 MEMBRANE PROTEIN MJ1595"/>
    <property type="match status" value="1"/>
</dbReference>
<evidence type="ECO:0000256" key="4">
    <source>
        <dbReference type="ARBA" id="ARBA00022692"/>
    </source>
</evidence>
<feature type="transmembrane region" description="Helical" evidence="7">
    <location>
        <begin position="46"/>
        <end position="66"/>
    </location>
</feature>
<gene>
    <name evidence="8" type="ORF">HA254_02780</name>
</gene>
<comment type="similarity">
    <text evidence="2">Belongs to the UPF0104 family.</text>
</comment>